<dbReference type="Pfam" id="PF01582">
    <property type="entry name" value="TIR"/>
    <property type="match status" value="1"/>
</dbReference>
<dbReference type="OrthoDB" id="1112200at2759"/>
<comment type="caution">
    <text evidence="6">The sequence shown here is derived from an EMBL/GenBank/DDBJ whole genome shotgun (WGS) entry which is preliminary data.</text>
</comment>
<feature type="domain" description="TIR" evidence="5">
    <location>
        <begin position="9"/>
        <end position="152"/>
    </location>
</feature>
<reference evidence="6" key="1">
    <citation type="submission" date="2021-08" db="EMBL/GenBank/DDBJ databases">
        <title>WGS assembly of Ceratopteris richardii.</title>
        <authorList>
            <person name="Marchant D.B."/>
            <person name="Chen G."/>
            <person name="Jenkins J."/>
            <person name="Shu S."/>
            <person name="Leebens-Mack J."/>
            <person name="Grimwood J."/>
            <person name="Schmutz J."/>
            <person name="Soltis P."/>
            <person name="Soltis D."/>
            <person name="Chen Z.-H."/>
        </authorList>
    </citation>
    <scope>NUCLEOTIDE SEQUENCE</scope>
    <source>
        <strain evidence="6">Whitten #5841</strain>
        <tissue evidence="6">Leaf</tissue>
    </source>
</reference>
<name>A0A8T2U6Q1_CERRI</name>
<dbReference type="Proteomes" id="UP000825935">
    <property type="component" value="Chromosome 8"/>
</dbReference>
<dbReference type="PANTHER" id="PTHR32009">
    <property type="entry name" value="TMV RESISTANCE PROTEIN N-LIKE"/>
    <property type="match status" value="1"/>
</dbReference>
<dbReference type="EMBL" id="CM035413">
    <property type="protein sequence ID" value="KAH7431022.1"/>
    <property type="molecule type" value="Genomic_DNA"/>
</dbReference>
<dbReference type="PROSITE" id="PS50104">
    <property type="entry name" value="TIR"/>
    <property type="match status" value="1"/>
</dbReference>
<dbReference type="InterPro" id="IPR000157">
    <property type="entry name" value="TIR_dom"/>
</dbReference>
<dbReference type="SMART" id="SM00255">
    <property type="entry name" value="TIR"/>
    <property type="match status" value="1"/>
</dbReference>
<sequence length="202" mass="22987">MMLISRKEVAYDVFICHWHPDTQLNAVSVLRGILLSRGITPFVVGYGKSDGETESISNVVNAIKGSKVHVIFLSPNFASSKRCLEEVVHIMTTQDSPSRSNASRKGTVLPIFYDVEPSTVRYQKADKGYDLSKVRGSSEEQRERWASALRQLSVLRGFEYKTNSEYHFQWETLYYIVKNVEASMKRVIPCNDGPYVEKINQV</sequence>
<evidence type="ECO:0000313" key="6">
    <source>
        <dbReference type="EMBL" id="KAH7431022.1"/>
    </source>
</evidence>
<dbReference type="SUPFAM" id="SSF52200">
    <property type="entry name" value="Toll/Interleukin receptor TIR domain"/>
    <property type="match status" value="1"/>
</dbReference>
<dbReference type="Gene3D" id="3.40.50.10140">
    <property type="entry name" value="Toll/interleukin-1 receptor homology (TIR) domain"/>
    <property type="match status" value="1"/>
</dbReference>
<keyword evidence="3" id="KW-0520">NAD</keyword>
<accession>A0A8T2U6Q1</accession>
<evidence type="ECO:0000256" key="4">
    <source>
        <dbReference type="ARBA" id="ARBA00047304"/>
    </source>
</evidence>
<dbReference type="GO" id="GO:0007165">
    <property type="term" value="P:signal transduction"/>
    <property type="evidence" value="ECO:0007669"/>
    <property type="project" value="InterPro"/>
</dbReference>
<keyword evidence="7" id="KW-1185">Reference proteome</keyword>
<dbReference type="OMA" id="HENSSWM"/>
<dbReference type="GO" id="GO:0061809">
    <property type="term" value="F:NAD+ nucleosidase activity, cyclic ADP-ribose generating"/>
    <property type="evidence" value="ECO:0007669"/>
    <property type="project" value="UniProtKB-EC"/>
</dbReference>
<dbReference type="InterPro" id="IPR035897">
    <property type="entry name" value="Toll_tir_struct_dom_sf"/>
</dbReference>
<dbReference type="PANTHER" id="PTHR32009:SF39">
    <property type="entry name" value="TIR DOMAIN-CONTAINING PROTEIN"/>
    <property type="match status" value="1"/>
</dbReference>
<comment type="catalytic activity">
    <reaction evidence="4">
        <text>NAD(+) + H2O = ADP-D-ribose + nicotinamide + H(+)</text>
        <dbReference type="Rhea" id="RHEA:16301"/>
        <dbReference type="ChEBI" id="CHEBI:15377"/>
        <dbReference type="ChEBI" id="CHEBI:15378"/>
        <dbReference type="ChEBI" id="CHEBI:17154"/>
        <dbReference type="ChEBI" id="CHEBI:57540"/>
        <dbReference type="ChEBI" id="CHEBI:57967"/>
        <dbReference type="EC" id="3.2.2.6"/>
    </reaction>
    <physiologicalReaction direction="left-to-right" evidence="4">
        <dbReference type="Rhea" id="RHEA:16302"/>
    </physiologicalReaction>
</comment>
<dbReference type="AlphaFoldDB" id="A0A8T2U6Q1"/>
<keyword evidence="2" id="KW-0378">Hydrolase</keyword>
<proteinExistence type="predicted"/>
<evidence type="ECO:0000259" key="5">
    <source>
        <dbReference type="PROSITE" id="PS50104"/>
    </source>
</evidence>
<evidence type="ECO:0000256" key="2">
    <source>
        <dbReference type="ARBA" id="ARBA00022801"/>
    </source>
</evidence>
<protein>
    <recommendedName>
        <fullName evidence="1">ADP-ribosyl cyclase/cyclic ADP-ribose hydrolase</fullName>
        <ecNumber evidence="1">3.2.2.6</ecNumber>
    </recommendedName>
</protein>
<evidence type="ECO:0000256" key="1">
    <source>
        <dbReference type="ARBA" id="ARBA00011982"/>
    </source>
</evidence>
<organism evidence="6 7">
    <name type="scientific">Ceratopteris richardii</name>
    <name type="common">Triangle waterfern</name>
    <dbReference type="NCBI Taxonomy" id="49495"/>
    <lineage>
        <taxon>Eukaryota</taxon>
        <taxon>Viridiplantae</taxon>
        <taxon>Streptophyta</taxon>
        <taxon>Embryophyta</taxon>
        <taxon>Tracheophyta</taxon>
        <taxon>Polypodiopsida</taxon>
        <taxon>Polypodiidae</taxon>
        <taxon>Polypodiales</taxon>
        <taxon>Pteridineae</taxon>
        <taxon>Pteridaceae</taxon>
        <taxon>Parkerioideae</taxon>
        <taxon>Ceratopteris</taxon>
    </lineage>
</organism>
<gene>
    <name evidence="6" type="ORF">KP509_08G025400</name>
</gene>
<evidence type="ECO:0000256" key="3">
    <source>
        <dbReference type="ARBA" id="ARBA00023027"/>
    </source>
</evidence>
<dbReference type="EC" id="3.2.2.6" evidence="1"/>
<evidence type="ECO:0000313" key="7">
    <source>
        <dbReference type="Proteomes" id="UP000825935"/>
    </source>
</evidence>